<reference evidence="1 2" key="1">
    <citation type="journal article" date="2018" name="PLoS ONE">
        <title>The draft genome of Kipferlia bialata reveals reductive genome evolution in fornicate parasites.</title>
        <authorList>
            <person name="Tanifuji G."/>
            <person name="Takabayashi S."/>
            <person name="Kume K."/>
            <person name="Takagi M."/>
            <person name="Nakayama T."/>
            <person name="Kamikawa R."/>
            <person name="Inagaki Y."/>
            <person name="Hashimoto T."/>
        </authorList>
    </citation>
    <scope>NUCLEOTIDE SEQUENCE [LARGE SCALE GENOMIC DNA]</scope>
    <source>
        <strain evidence="1">NY0173</strain>
    </source>
</reference>
<evidence type="ECO:0000313" key="1">
    <source>
        <dbReference type="EMBL" id="GIQ88023.1"/>
    </source>
</evidence>
<keyword evidence="2" id="KW-1185">Reference proteome</keyword>
<proteinExistence type="predicted"/>
<dbReference type="Proteomes" id="UP000265618">
    <property type="component" value="Unassembled WGS sequence"/>
</dbReference>
<gene>
    <name evidence="1" type="ORF">KIPB_010180</name>
</gene>
<dbReference type="AlphaFoldDB" id="A0A9K3D2P6"/>
<comment type="caution">
    <text evidence="1">The sequence shown here is derived from an EMBL/GenBank/DDBJ whole genome shotgun (WGS) entry which is preliminary data.</text>
</comment>
<sequence>PDTRTTASLDNDVLFLVAGEPQVSLWAWNSEQGGVCLGYEQSEVPGDEQYLEGVVSADGQVLLNADSAGRLSLTQLPPFVADRHAMVRRSMAQE</sequence>
<feature type="non-terminal residue" evidence="1">
    <location>
        <position position="94"/>
    </location>
</feature>
<evidence type="ECO:0000313" key="2">
    <source>
        <dbReference type="Proteomes" id="UP000265618"/>
    </source>
</evidence>
<organism evidence="1 2">
    <name type="scientific">Kipferlia bialata</name>
    <dbReference type="NCBI Taxonomy" id="797122"/>
    <lineage>
        <taxon>Eukaryota</taxon>
        <taxon>Metamonada</taxon>
        <taxon>Carpediemonas-like organisms</taxon>
        <taxon>Kipferlia</taxon>
    </lineage>
</organism>
<protein>
    <submittedName>
        <fullName evidence="1">Uncharacterized protein</fullName>
    </submittedName>
</protein>
<name>A0A9K3D2P6_9EUKA</name>
<dbReference type="EMBL" id="BDIP01003699">
    <property type="protein sequence ID" value="GIQ88023.1"/>
    <property type="molecule type" value="Genomic_DNA"/>
</dbReference>
<accession>A0A9K3D2P6</accession>